<dbReference type="Proteomes" id="UP000227088">
    <property type="component" value="Unassembled WGS sequence"/>
</dbReference>
<reference evidence="3" key="1">
    <citation type="journal article" date="2017" name="Proc. Natl. Acad. Sci. U.S.A.">
        <title>Simulation of Deepwater Horizon oil plume reveals substrate specialization within a complex community of hydrocarbon degraders.</title>
        <authorList>
            <person name="Hu P."/>
            <person name="Dubinsky E.A."/>
            <person name="Probst A.J."/>
            <person name="Wang J."/>
            <person name="Sieber C.M.K."/>
            <person name="Tom L.M."/>
            <person name="Gardinali P."/>
            <person name="Banfield J.F."/>
            <person name="Atlas R.M."/>
            <person name="Andersen G.L."/>
        </authorList>
    </citation>
    <scope>NUCLEOTIDE SEQUENCE [LARGE SCALE GENOMIC DNA]</scope>
</reference>
<dbReference type="AlphaFoldDB" id="A0A1Y5HKD4"/>
<dbReference type="EMBL" id="MABE01000624">
    <property type="protein sequence ID" value="OUS37766.1"/>
    <property type="molecule type" value="Genomic_DNA"/>
</dbReference>
<comment type="caution">
    <text evidence="2">The sequence shown here is derived from an EMBL/GenBank/DDBJ whole genome shotgun (WGS) entry which is preliminary data.</text>
</comment>
<protein>
    <submittedName>
        <fullName evidence="2">Uncharacterized protein</fullName>
    </submittedName>
</protein>
<sequence>STTKKENTVPIPNAISSKPLETNSDMLADPYKIIHLPIFKHNSLPKQAKRQANVLKIDHFDKLNDTY</sequence>
<evidence type="ECO:0000313" key="3">
    <source>
        <dbReference type="Proteomes" id="UP000227088"/>
    </source>
</evidence>
<evidence type="ECO:0000313" key="2">
    <source>
        <dbReference type="EMBL" id="OUS37766.1"/>
    </source>
</evidence>
<proteinExistence type="predicted"/>
<accession>A0A1Y5HKD4</accession>
<feature type="non-terminal residue" evidence="2">
    <location>
        <position position="1"/>
    </location>
</feature>
<name>A0A1Y5HKD4_OLEAN</name>
<organism evidence="2 3">
    <name type="scientific">Oleispira antarctica</name>
    <dbReference type="NCBI Taxonomy" id="188908"/>
    <lineage>
        <taxon>Bacteria</taxon>
        <taxon>Pseudomonadati</taxon>
        <taxon>Pseudomonadota</taxon>
        <taxon>Gammaproteobacteria</taxon>
        <taxon>Oceanospirillales</taxon>
        <taxon>Oceanospirillaceae</taxon>
        <taxon>Oleispira</taxon>
    </lineage>
</organism>
<evidence type="ECO:0000256" key="1">
    <source>
        <dbReference type="SAM" id="MobiDB-lite"/>
    </source>
</evidence>
<feature type="region of interest" description="Disordered" evidence="1">
    <location>
        <begin position="1"/>
        <end position="20"/>
    </location>
</feature>
<gene>
    <name evidence="2" type="ORF">A9R00_10875</name>
</gene>